<dbReference type="InterPro" id="IPR010386">
    <property type="entry name" value="tRNA-Hydrxlase_MiaE"/>
</dbReference>
<accession>A0A1I0ERE8</accession>
<evidence type="ECO:0000313" key="1">
    <source>
        <dbReference type="EMBL" id="SET48084.1"/>
    </source>
</evidence>
<dbReference type="PIRSF" id="PIRSF020736">
    <property type="entry name" value="MiaE"/>
    <property type="match status" value="1"/>
</dbReference>
<dbReference type="PANTHER" id="PTHR42637">
    <property type="entry name" value="TRNA-(MS[2]IO[6]A)-HYDROXYLASE"/>
    <property type="match status" value="1"/>
</dbReference>
<protein>
    <submittedName>
        <fullName evidence="1">tRNA-(Ms[2]io[6]A)-hydroxylase</fullName>
    </submittedName>
</protein>
<gene>
    <name evidence="1" type="ORF">SAMN02583745_02498</name>
</gene>
<dbReference type="AlphaFoldDB" id="A0A1I0ERE8"/>
<reference evidence="2" key="1">
    <citation type="submission" date="2016-10" db="EMBL/GenBank/DDBJ databases">
        <authorList>
            <person name="Varghese N."/>
            <person name="Submissions S."/>
        </authorList>
    </citation>
    <scope>NUCLEOTIDE SEQUENCE [LARGE SCALE GENOMIC DNA]</scope>
    <source>
        <strain evidence="2">DSM 18579</strain>
    </source>
</reference>
<dbReference type="Proteomes" id="UP000242642">
    <property type="component" value="Unassembled WGS sequence"/>
</dbReference>
<dbReference type="Gene3D" id="1.20.1260.10">
    <property type="match status" value="1"/>
</dbReference>
<dbReference type="EMBL" id="FOHV01000030">
    <property type="protein sequence ID" value="SET48084.1"/>
    <property type="molecule type" value="Genomic_DNA"/>
</dbReference>
<dbReference type="SUPFAM" id="SSF47240">
    <property type="entry name" value="Ferritin-like"/>
    <property type="match status" value="1"/>
</dbReference>
<dbReference type="STRING" id="1123402.SAMN02583745_02498"/>
<name>A0A1I0ERE8_9GAMM</name>
<dbReference type="InterPro" id="IPR012347">
    <property type="entry name" value="Ferritin-like"/>
</dbReference>
<dbReference type="GO" id="GO:0006400">
    <property type="term" value="P:tRNA modification"/>
    <property type="evidence" value="ECO:0007669"/>
    <property type="project" value="InterPro"/>
</dbReference>
<dbReference type="PANTHER" id="PTHR42637:SF1">
    <property type="entry name" value="TRNA 2-(METHYLSULFANYL)-N(6)-ISOPENTENYLADENOSINE(37) HYDROXYLASE"/>
    <property type="match status" value="1"/>
</dbReference>
<dbReference type="NCBIfam" id="NF047790">
    <property type="entry name" value="tRNAmsioHdxaseMiaE"/>
    <property type="match status" value="1"/>
</dbReference>
<dbReference type="GO" id="GO:0045301">
    <property type="term" value="F:tRNA 2-(methylsulfanyl)-N(6)-isopentenyladenosine(37) hydroxylase activity"/>
    <property type="evidence" value="ECO:0007669"/>
    <property type="project" value="InterPro"/>
</dbReference>
<evidence type="ECO:0000313" key="2">
    <source>
        <dbReference type="Proteomes" id="UP000242642"/>
    </source>
</evidence>
<proteinExistence type="predicted"/>
<dbReference type="InterPro" id="IPR009078">
    <property type="entry name" value="Ferritin-like_SF"/>
</dbReference>
<organism evidence="1 2">
    <name type="scientific">Thorsellia anophelis DSM 18579</name>
    <dbReference type="NCBI Taxonomy" id="1123402"/>
    <lineage>
        <taxon>Bacteria</taxon>
        <taxon>Pseudomonadati</taxon>
        <taxon>Pseudomonadota</taxon>
        <taxon>Gammaproteobacteria</taxon>
        <taxon>Enterobacterales</taxon>
        <taxon>Thorselliaceae</taxon>
        <taxon>Thorsellia</taxon>
    </lineage>
</organism>
<sequence length="300" mass="34459">MNTIPDKSVLEKMHIETQLKAVTQFLSCRTPDAWITTAILPENLEIILVDHLICELKAAQTASLLLRKYVLDDASGQHLLEHLAPYENYIYRQEGSLESLKALPSFTKSNLMARNNLAETMFTSPHKQVVTQVDNVDKLAKQLINDMVLLIKEELHHFIQVFDIMHERKITYQNLSAGRYAKRMMQGVRTHEPMTLVDKLICGAFIEARSCERFASLAPYVDDELSRFYLSLLRSESRHFKDYLSLAASLMGETQTNELGEYLTDSIDDRIQFFRQIEQEAILSEDSVLRFHSGVPVSYI</sequence>
<keyword evidence="2" id="KW-1185">Reference proteome</keyword>
<dbReference type="Pfam" id="PF06175">
    <property type="entry name" value="MiaE"/>
    <property type="match status" value="1"/>
</dbReference>